<proteinExistence type="predicted"/>
<name>A0A371RFR1_9PROT</name>
<dbReference type="AlphaFoldDB" id="A0A371RFR1"/>
<keyword evidence="2" id="KW-1185">Reference proteome</keyword>
<dbReference type="Proteomes" id="UP000264589">
    <property type="component" value="Unassembled WGS sequence"/>
</dbReference>
<accession>A0A371RFR1</accession>
<protein>
    <recommendedName>
        <fullName evidence="3">DUF4145 domain-containing protein</fullName>
    </recommendedName>
</protein>
<gene>
    <name evidence="1" type="ORF">DX908_02640</name>
</gene>
<sequence length="164" mass="18607">MDCWSVYGIGAYSHPNEEWVRLVLEVSLSDELPDEILEMFDRARATMVYGCFYYPLFTNGMEEIYRIKEAALKEACREGNASRATIGKGYKSLIDWAHSQGFIADDDLVRWHAGRSLRNAVSHKDKAMLLGPNDALRTLDISKELIEKLFCAVRGKRQPTDASV</sequence>
<organism evidence="1 2">
    <name type="scientific">Parvularcula marina</name>
    <dbReference type="NCBI Taxonomy" id="2292771"/>
    <lineage>
        <taxon>Bacteria</taxon>
        <taxon>Pseudomonadati</taxon>
        <taxon>Pseudomonadota</taxon>
        <taxon>Alphaproteobacteria</taxon>
        <taxon>Parvularculales</taxon>
        <taxon>Parvularculaceae</taxon>
        <taxon>Parvularcula</taxon>
    </lineage>
</organism>
<comment type="caution">
    <text evidence="1">The sequence shown here is derived from an EMBL/GenBank/DDBJ whole genome shotgun (WGS) entry which is preliminary data.</text>
</comment>
<reference evidence="1 2" key="1">
    <citation type="submission" date="2018-08" db="EMBL/GenBank/DDBJ databases">
        <title>Parvularcula sp. SM1705, isolated from surface water of the South Sea China.</title>
        <authorList>
            <person name="Sun L."/>
        </authorList>
    </citation>
    <scope>NUCLEOTIDE SEQUENCE [LARGE SCALE GENOMIC DNA]</scope>
    <source>
        <strain evidence="1 2">SM1705</strain>
    </source>
</reference>
<dbReference type="EMBL" id="QUQO01000001">
    <property type="protein sequence ID" value="RFB04277.1"/>
    <property type="molecule type" value="Genomic_DNA"/>
</dbReference>
<evidence type="ECO:0000313" key="1">
    <source>
        <dbReference type="EMBL" id="RFB04277.1"/>
    </source>
</evidence>
<evidence type="ECO:0000313" key="2">
    <source>
        <dbReference type="Proteomes" id="UP000264589"/>
    </source>
</evidence>
<dbReference type="InParanoid" id="A0A371RFR1"/>
<evidence type="ECO:0008006" key="3">
    <source>
        <dbReference type="Google" id="ProtNLM"/>
    </source>
</evidence>